<dbReference type="Pfam" id="PF01734">
    <property type="entry name" value="Patatin"/>
    <property type="match status" value="1"/>
</dbReference>
<dbReference type="Gene3D" id="3.40.1090.10">
    <property type="entry name" value="Cytosolic phospholipase A2 catalytic domain"/>
    <property type="match status" value="2"/>
</dbReference>
<dbReference type="PANTHER" id="PTHR14226">
    <property type="entry name" value="NEUROPATHY TARGET ESTERASE/SWISS CHEESE D.MELANOGASTER"/>
    <property type="match status" value="1"/>
</dbReference>
<protein>
    <submittedName>
        <fullName evidence="6">Patatin</fullName>
    </submittedName>
</protein>
<reference evidence="6" key="1">
    <citation type="journal article" date="2014" name="Int. J. Syst. Evol. Microbiol.">
        <title>Complete genome sequence of Corynebacterium casei LMG S-19264T (=DSM 44701T), isolated from a smear-ripened cheese.</title>
        <authorList>
            <consortium name="US DOE Joint Genome Institute (JGI-PGF)"/>
            <person name="Walter F."/>
            <person name="Albersmeier A."/>
            <person name="Kalinowski J."/>
            <person name="Ruckert C."/>
        </authorList>
    </citation>
    <scope>NUCLEOTIDE SEQUENCE</scope>
    <source>
        <strain evidence="6">KCTC 22169</strain>
    </source>
</reference>
<evidence type="ECO:0000256" key="2">
    <source>
        <dbReference type="ARBA" id="ARBA00022963"/>
    </source>
</evidence>
<organism evidence="6 7">
    <name type="scientific">Saccharospirillum salsuginis</name>
    <dbReference type="NCBI Taxonomy" id="418750"/>
    <lineage>
        <taxon>Bacteria</taxon>
        <taxon>Pseudomonadati</taxon>
        <taxon>Pseudomonadota</taxon>
        <taxon>Gammaproteobacteria</taxon>
        <taxon>Oceanospirillales</taxon>
        <taxon>Saccharospirillaceae</taxon>
        <taxon>Saccharospirillum</taxon>
    </lineage>
</organism>
<dbReference type="GO" id="GO:0016787">
    <property type="term" value="F:hydrolase activity"/>
    <property type="evidence" value="ECO:0007669"/>
    <property type="project" value="UniProtKB-UniRule"/>
</dbReference>
<keyword evidence="1 4" id="KW-0378">Hydrolase</keyword>
<keyword evidence="3 4" id="KW-0443">Lipid metabolism</keyword>
<accession>A0A918K888</accession>
<dbReference type="RefSeq" id="WP_189608377.1">
    <property type="nucleotide sequence ID" value="NZ_BMXR01000004.1"/>
</dbReference>
<keyword evidence="2 4" id="KW-0442">Lipid degradation</keyword>
<evidence type="ECO:0000256" key="4">
    <source>
        <dbReference type="PROSITE-ProRule" id="PRU01161"/>
    </source>
</evidence>
<dbReference type="SUPFAM" id="SSF52151">
    <property type="entry name" value="FabD/lysophospholipase-like"/>
    <property type="match status" value="1"/>
</dbReference>
<evidence type="ECO:0000259" key="5">
    <source>
        <dbReference type="PROSITE" id="PS51635"/>
    </source>
</evidence>
<dbReference type="GO" id="GO:0016042">
    <property type="term" value="P:lipid catabolic process"/>
    <property type="evidence" value="ECO:0007669"/>
    <property type="project" value="UniProtKB-UniRule"/>
</dbReference>
<feature type="active site" description="Nucleophile" evidence="4">
    <location>
        <position position="60"/>
    </location>
</feature>
<dbReference type="EMBL" id="BMXR01000004">
    <property type="protein sequence ID" value="GGX52530.1"/>
    <property type="molecule type" value="Genomic_DNA"/>
</dbReference>
<evidence type="ECO:0000256" key="1">
    <source>
        <dbReference type="ARBA" id="ARBA00022801"/>
    </source>
</evidence>
<comment type="caution">
    <text evidence="4">Lacks conserved residue(s) required for the propagation of feature annotation.</text>
</comment>
<evidence type="ECO:0000313" key="7">
    <source>
        <dbReference type="Proteomes" id="UP000626148"/>
    </source>
</evidence>
<sequence length="426" mass="47571">MTHTDQNRELRRHSDPPRVALALAGGGPLGGIYEVGALRALDEALDGVDFTNLYAYVGVSAGAVVAAQLANKITSRQLAQMLVGTEAGSQRLRPEIFFKPATREYLKRALSMPGLWVRDVAALARRPFRTGMTEFASRLHHALPPGAFDNEPIHKHLDELFKVRGRTNDFRKLANRLFVVSVELDTGEVVVFGQDDRQDVPISRAVQASTALPGLYVPVEMDGHYYVDGALKKTLHASVALDAGADLVICINPLVPYDANLAAANGAPKVNNLVDGGLSSVMSQTFRALIHSRMEVGMGKYATDYPDRDVVLFEPDSDDYRMFFTNVFSFSQRKYVAEHAYQNTRRSLRARRETLEPVLARHGIRIRNDVLDDPHRHFRLARAELDPVMSRMHHRKHPVTNQLSDALDRLQITMATSKEPEGRQRF</sequence>
<name>A0A918K888_9GAMM</name>
<evidence type="ECO:0000313" key="6">
    <source>
        <dbReference type="EMBL" id="GGX52530.1"/>
    </source>
</evidence>
<feature type="short sequence motif" description="GXSXG" evidence="4">
    <location>
        <begin position="58"/>
        <end position="62"/>
    </location>
</feature>
<feature type="short sequence motif" description="DGA/G" evidence="4">
    <location>
        <begin position="228"/>
        <end position="230"/>
    </location>
</feature>
<feature type="active site" description="Proton acceptor" evidence="4">
    <location>
        <position position="228"/>
    </location>
</feature>
<proteinExistence type="predicted"/>
<dbReference type="PANTHER" id="PTHR14226:SF57">
    <property type="entry name" value="BLR7027 PROTEIN"/>
    <property type="match status" value="1"/>
</dbReference>
<comment type="caution">
    <text evidence="6">The sequence shown here is derived from an EMBL/GenBank/DDBJ whole genome shotgun (WGS) entry which is preliminary data.</text>
</comment>
<reference evidence="6" key="2">
    <citation type="submission" date="2020-09" db="EMBL/GenBank/DDBJ databases">
        <authorList>
            <person name="Sun Q."/>
            <person name="Kim S."/>
        </authorList>
    </citation>
    <scope>NUCLEOTIDE SEQUENCE</scope>
    <source>
        <strain evidence="6">KCTC 22169</strain>
    </source>
</reference>
<dbReference type="InterPro" id="IPR016035">
    <property type="entry name" value="Acyl_Trfase/lysoPLipase"/>
</dbReference>
<keyword evidence="7" id="KW-1185">Reference proteome</keyword>
<dbReference type="PROSITE" id="PS51635">
    <property type="entry name" value="PNPLA"/>
    <property type="match status" value="1"/>
</dbReference>
<dbReference type="AlphaFoldDB" id="A0A918K888"/>
<dbReference type="InterPro" id="IPR050301">
    <property type="entry name" value="NTE"/>
</dbReference>
<feature type="domain" description="PNPLA" evidence="5">
    <location>
        <begin position="22"/>
        <end position="241"/>
    </location>
</feature>
<dbReference type="Proteomes" id="UP000626148">
    <property type="component" value="Unassembled WGS sequence"/>
</dbReference>
<gene>
    <name evidence="6" type="ORF">GCM10007392_19860</name>
</gene>
<evidence type="ECO:0000256" key="3">
    <source>
        <dbReference type="ARBA" id="ARBA00023098"/>
    </source>
</evidence>
<dbReference type="InterPro" id="IPR002641">
    <property type="entry name" value="PNPLA_dom"/>
</dbReference>